<comment type="caution">
    <text evidence="2">The sequence shown here is derived from an EMBL/GenBank/DDBJ whole genome shotgun (WGS) entry which is preliminary data.</text>
</comment>
<proteinExistence type="predicted"/>
<feature type="compositionally biased region" description="Basic and acidic residues" evidence="1">
    <location>
        <begin position="83"/>
        <end position="92"/>
    </location>
</feature>
<keyword evidence="3" id="KW-1185">Reference proteome</keyword>
<dbReference type="AlphaFoldDB" id="A0A812TC98"/>
<accession>A0A812TC98</accession>
<name>A0A812TC98_SYMPI</name>
<dbReference type="EMBL" id="CAJNIZ010029824">
    <property type="protein sequence ID" value="CAE7519056.1"/>
    <property type="molecule type" value="Genomic_DNA"/>
</dbReference>
<sequence>LSLRPYCLPSSHSQWRRGRFVGSFGYQLPDRANGPRLAFTWAGQAFGTHGPWRIQHADRHPCSRRGAEGHQFQQRGAGQELLGLRDDAHPEE</sequence>
<feature type="non-terminal residue" evidence="2">
    <location>
        <position position="1"/>
    </location>
</feature>
<feature type="non-terminal residue" evidence="2">
    <location>
        <position position="92"/>
    </location>
</feature>
<feature type="region of interest" description="Disordered" evidence="1">
    <location>
        <begin position="60"/>
        <end position="92"/>
    </location>
</feature>
<gene>
    <name evidence="2" type="primary">ENTPD7</name>
    <name evidence="2" type="ORF">SPIL2461_LOCUS13573</name>
</gene>
<evidence type="ECO:0000313" key="2">
    <source>
        <dbReference type="EMBL" id="CAE7519056.1"/>
    </source>
</evidence>
<evidence type="ECO:0000313" key="3">
    <source>
        <dbReference type="Proteomes" id="UP000649617"/>
    </source>
</evidence>
<dbReference type="Proteomes" id="UP000649617">
    <property type="component" value="Unassembled WGS sequence"/>
</dbReference>
<protein>
    <submittedName>
        <fullName evidence="2">ENTPD7 protein</fullName>
    </submittedName>
</protein>
<reference evidence="2" key="1">
    <citation type="submission" date="2021-02" db="EMBL/GenBank/DDBJ databases">
        <authorList>
            <person name="Dougan E. K."/>
            <person name="Rhodes N."/>
            <person name="Thang M."/>
            <person name="Chan C."/>
        </authorList>
    </citation>
    <scope>NUCLEOTIDE SEQUENCE</scope>
</reference>
<organism evidence="2 3">
    <name type="scientific">Symbiodinium pilosum</name>
    <name type="common">Dinoflagellate</name>
    <dbReference type="NCBI Taxonomy" id="2952"/>
    <lineage>
        <taxon>Eukaryota</taxon>
        <taxon>Sar</taxon>
        <taxon>Alveolata</taxon>
        <taxon>Dinophyceae</taxon>
        <taxon>Suessiales</taxon>
        <taxon>Symbiodiniaceae</taxon>
        <taxon>Symbiodinium</taxon>
    </lineage>
</organism>
<evidence type="ECO:0000256" key="1">
    <source>
        <dbReference type="SAM" id="MobiDB-lite"/>
    </source>
</evidence>